<evidence type="ECO:0000313" key="3">
    <source>
        <dbReference type="Proteomes" id="UP000250166"/>
    </source>
</evidence>
<protein>
    <submittedName>
        <fullName evidence="2">Uncharacterized protein</fullName>
    </submittedName>
</protein>
<dbReference type="Proteomes" id="UP000250166">
    <property type="component" value="Unassembled WGS sequence"/>
</dbReference>
<sequence>MTIWESKETLEEKGIKYKFYDCYAGNNDKEFVLFNTAVLLPQGLSMRYAIYASDKSNWHILNLENTRDEFLDLVLESQQARDEHYENECIKLHKATNKEEQCLIDSINKNLAALLLEKTTIDKTAFGVDLRDYLFEKNKDNTSPNKEQDSNQQSQTHKVRRR</sequence>
<dbReference type="RefSeq" id="WP_258399972.1">
    <property type="nucleotide sequence ID" value="NZ_UAWL01000031.1"/>
</dbReference>
<feature type="compositionally biased region" description="Polar residues" evidence="1">
    <location>
        <begin position="141"/>
        <end position="156"/>
    </location>
</feature>
<name>A0A2X3EJ56_9HELI</name>
<organism evidence="2 3">
    <name type="scientific">Helicobacter fennelliae</name>
    <dbReference type="NCBI Taxonomy" id="215"/>
    <lineage>
        <taxon>Bacteria</taxon>
        <taxon>Pseudomonadati</taxon>
        <taxon>Campylobacterota</taxon>
        <taxon>Epsilonproteobacteria</taxon>
        <taxon>Campylobacterales</taxon>
        <taxon>Helicobacteraceae</taxon>
        <taxon>Helicobacter</taxon>
    </lineage>
</organism>
<proteinExistence type="predicted"/>
<evidence type="ECO:0000313" key="2">
    <source>
        <dbReference type="EMBL" id="SQC36491.1"/>
    </source>
</evidence>
<evidence type="ECO:0000256" key="1">
    <source>
        <dbReference type="SAM" id="MobiDB-lite"/>
    </source>
</evidence>
<reference evidence="2 3" key="1">
    <citation type="submission" date="2018-06" db="EMBL/GenBank/DDBJ databases">
        <authorList>
            <consortium name="Pathogen Informatics"/>
            <person name="Doyle S."/>
        </authorList>
    </citation>
    <scope>NUCLEOTIDE SEQUENCE [LARGE SCALE GENOMIC DNA]</scope>
    <source>
        <strain evidence="2 3">NCTC13102</strain>
    </source>
</reference>
<dbReference type="AlphaFoldDB" id="A0A2X3EJ56"/>
<feature type="region of interest" description="Disordered" evidence="1">
    <location>
        <begin position="138"/>
        <end position="162"/>
    </location>
</feature>
<dbReference type="EMBL" id="UAWL01000031">
    <property type="protein sequence ID" value="SQC36491.1"/>
    <property type="molecule type" value="Genomic_DNA"/>
</dbReference>
<accession>A0A2X3EJ56</accession>
<gene>
    <name evidence="2" type="ORF">NCTC13102_02298</name>
</gene>